<dbReference type="SMART" id="SM00091">
    <property type="entry name" value="PAS"/>
    <property type="match status" value="4"/>
</dbReference>
<feature type="domain" description="Histidine kinase" evidence="6">
    <location>
        <begin position="524"/>
        <end position="743"/>
    </location>
</feature>
<dbReference type="SMART" id="SM00387">
    <property type="entry name" value="HATPase_c"/>
    <property type="match status" value="1"/>
</dbReference>
<evidence type="ECO:0000256" key="2">
    <source>
        <dbReference type="ARBA" id="ARBA00012438"/>
    </source>
</evidence>
<gene>
    <name evidence="8" type="ORF">J8J14_01515</name>
</gene>
<dbReference type="InterPro" id="IPR003594">
    <property type="entry name" value="HATPase_dom"/>
</dbReference>
<dbReference type="Gene3D" id="1.10.287.130">
    <property type="match status" value="1"/>
</dbReference>
<organism evidence="8 9">
    <name type="scientific">Pararoseomonas baculiformis</name>
    <dbReference type="NCBI Taxonomy" id="2820812"/>
    <lineage>
        <taxon>Bacteria</taxon>
        <taxon>Pseudomonadati</taxon>
        <taxon>Pseudomonadota</taxon>
        <taxon>Alphaproteobacteria</taxon>
        <taxon>Acetobacterales</taxon>
        <taxon>Acetobacteraceae</taxon>
        <taxon>Pararoseomonas</taxon>
    </lineage>
</organism>
<dbReference type="RefSeq" id="WP_209377631.1">
    <property type="nucleotide sequence ID" value="NZ_JAGIZB010000001.1"/>
</dbReference>
<dbReference type="PROSITE" id="PS50112">
    <property type="entry name" value="PAS"/>
    <property type="match status" value="1"/>
</dbReference>
<feature type="domain" description="PAS" evidence="7">
    <location>
        <begin position="132"/>
        <end position="168"/>
    </location>
</feature>
<evidence type="ECO:0000256" key="3">
    <source>
        <dbReference type="ARBA" id="ARBA00022553"/>
    </source>
</evidence>
<evidence type="ECO:0000256" key="1">
    <source>
        <dbReference type="ARBA" id="ARBA00000085"/>
    </source>
</evidence>
<dbReference type="InterPro" id="IPR035965">
    <property type="entry name" value="PAS-like_dom_sf"/>
</dbReference>
<dbReference type="InterPro" id="IPR003661">
    <property type="entry name" value="HisK_dim/P_dom"/>
</dbReference>
<dbReference type="InterPro" id="IPR036890">
    <property type="entry name" value="HATPase_C_sf"/>
</dbReference>
<dbReference type="PRINTS" id="PR00344">
    <property type="entry name" value="BCTRLSENSOR"/>
</dbReference>
<accession>A0ABS4A8W3</accession>
<evidence type="ECO:0000313" key="8">
    <source>
        <dbReference type="EMBL" id="MBP0443443.1"/>
    </source>
</evidence>
<dbReference type="PROSITE" id="PS50109">
    <property type="entry name" value="HIS_KIN"/>
    <property type="match status" value="1"/>
</dbReference>
<dbReference type="InterPro" id="IPR036097">
    <property type="entry name" value="HisK_dim/P_sf"/>
</dbReference>
<name>A0ABS4A8W3_9PROT</name>
<dbReference type="InterPro" id="IPR005467">
    <property type="entry name" value="His_kinase_dom"/>
</dbReference>
<evidence type="ECO:0000313" key="9">
    <source>
        <dbReference type="Proteomes" id="UP000681594"/>
    </source>
</evidence>
<dbReference type="CDD" id="cd00082">
    <property type="entry name" value="HisKA"/>
    <property type="match status" value="1"/>
</dbReference>
<dbReference type="CDD" id="cd00130">
    <property type="entry name" value="PAS"/>
    <property type="match status" value="1"/>
</dbReference>
<sequence length="747" mass="80744">MTDPSDTDALLHAALGALPMGIAVYDREARLVYANAALWKQAGRDAAPLPPGTSRAEVIALLARAGHYGVAKRDTGALAASLCGDLPQRHLTRNTAGRWHEMGSVPLPDGGWVGYSMDVTGSWRTEADVIPHAALLETILERLDTGVLVSDREKRVAYFNRAYRELTGAREDVLRPGMPRSELFGHLEEVGELAGMPPETRAMLPQLGERETALFSYHGSNGTIVSVRARPMAEGGVLTELHDVTALRDAERASQDRAELLDGVLAALPHGVCVYGPDRRVRLVNAAYQEIMADSPVEVGEHHRDIVMRRIAQGEYGEPAADTLARLQQDFDDARPYERTRTRPNGRVVSVRVVPPAGGGLVVVITDVTARAQAEAEAQRRATTLQAMLDNQPHGVALFDSQGYLIASNGLAGRLTGLGDAMRPGRHLLELRAEQIDAQEFGSVGDIESFVAARGDEPLHRGGLYARQRPDGSVLEVRTDRTPDGGFIRTYRDVTEERRIRSELEAARDAAEAASRAKSSFLATMTHELRTPLHAVIGFSEAILEANKPEVIRDHAQEVIAAGRQLLALVEGLLEATRIEADALSLRGNLFDPAQSLRNAGARARKLAKEAQIHFTVTVPETLPRVRADEQRLRQVLDALLSNAMKFTPEGGEVTLTVHMPDGAGRPAVVEIADTGIGMAPEDIPRAFEAFTQLEGGLSRRYPGSGLGLYLARALAGAMGMELTLDSMPGKGTTARLVLPPAEEMTA</sequence>
<comment type="catalytic activity">
    <reaction evidence="1">
        <text>ATP + protein L-histidine = ADP + protein N-phospho-L-histidine.</text>
        <dbReference type="EC" id="2.7.13.3"/>
    </reaction>
</comment>
<keyword evidence="5" id="KW-0418">Kinase</keyword>
<dbReference type="Pfam" id="PF12860">
    <property type="entry name" value="PAS_7"/>
    <property type="match status" value="4"/>
</dbReference>
<keyword evidence="9" id="KW-1185">Reference proteome</keyword>
<evidence type="ECO:0000256" key="5">
    <source>
        <dbReference type="ARBA" id="ARBA00022777"/>
    </source>
</evidence>
<dbReference type="Proteomes" id="UP000681594">
    <property type="component" value="Unassembled WGS sequence"/>
</dbReference>
<comment type="caution">
    <text evidence="8">The sequence shown here is derived from an EMBL/GenBank/DDBJ whole genome shotgun (WGS) entry which is preliminary data.</text>
</comment>
<dbReference type="PANTHER" id="PTHR43047">
    <property type="entry name" value="TWO-COMPONENT HISTIDINE PROTEIN KINASE"/>
    <property type="match status" value="1"/>
</dbReference>
<reference evidence="8 9" key="1">
    <citation type="submission" date="2021-03" db="EMBL/GenBank/DDBJ databases">
        <authorList>
            <person name="So Y."/>
        </authorList>
    </citation>
    <scope>NUCLEOTIDE SEQUENCE [LARGE SCALE GENOMIC DNA]</scope>
    <source>
        <strain evidence="8 9">SSH11</strain>
    </source>
</reference>
<keyword evidence="3" id="KW-0597">Phosphoprotein</keyword>
<evidence type="ECO:0000259" key="7">
    <source>
        <dbReference type="PROSITE" id="PS50112"/>
    </source>
</evidence>
<keyword evidence="4" id="KW-0808">Transferase</keyword>
<dbReference type="EMBL" id="JAGIZB010000001">
    <property type="protein sequence ID" value="MBP0443443.1"/>
    <property type="molecule type" value="Genomic_DNA"/>
</dbReference>
<dbReference type="SUPFAM" id="SSF47384">
    <property type="entry name" value="Homodimeric domain of signal transducing histidine kinase"/>
    <property type="match status" value="1"/>
</dbReference>
<dbReference type="Pfam" id="PF00512">
    <property type="entry name" value="HisKA"/>
    <property type="match status" value="1"/>
</dbReference>
<protein>
    <recommendedName>
        <fullName evidence="2">histidine kinase</fullName>
        <ecNumber evidence="2">2.7.13.3</ecNumber>
    </recommendedName>
</protein>
<dbReference type="SUPFAM" id="SSF55874">
    <property type="entry name" value="ATPase domain of HSP90 chaperone/DNA topoisomerase II/histidine kinase"/>
    <property type="match status" value="1"/>
</dbReference>
<evidence type="ECO:0000259" key="6">
    <source>
        <dbReference type="PROSITE" id="PS50109"/>
    </source>
</evidence>
<dbReference type="Gene3D" id="3.30.565.10">
    <property type="entry name" value="Histidine kinase-like ATPase, C-terminal domain"/>
    <property type="match status" value="1"/>
</dbReference>
<dbReference type="Pfam" id="PF02518">
    <property type="entry name" value="HATPase_c"/>
    <property type="match status" value="1"/>
</dbReference>
<dbReference type="InterPro" id="IPR004358">
    <property type="entry name" value="Sig_transdc_His_kin-like_C"/>
</dbReference>
<dbReference type="PANTHER" id="PTHR43047:SF64">
    <property type="entry name" value="HISTIDINE KINASE CONTAINING CHEY-HOMOLOGOUS RECEIVER DOMAIN AND PAS DOMAIN-RELATED"/>
    <property type="match status" value="1"/>
</dbReference>
<dbReference type="SUPFAM" id="SSF55785">
    <property type="entry name" value="PYP-like sensor domain (PAS domain)"/>
    <property type="match status" value="4"/>
</dbReference>
<dbReference type="Gene3D" id="3.30.450.20">
    <property type="entry name" value="PAS domain"/>
    <property type="match status" value="3"/>
</dbReference>
<dbReference type="EC" id="2.7.13.3" evidence="2"/>
<proteinExistence type="predicted"/>
<evidence type="ECO:0000256" key="4">
    <source>
        <dbReference type="ARBA" id="ARBA00022679"/>
    </source>
</evidence>
<dbReference type="SMART" id="SM00388">
    <property type="entry name" value="HisKA"/>
    <property type="match status" value="1"/>
</dbReference>
<dbReference type="InterPro" id="IPR000014">
    <property type="entry name" value="PAS"/>
</dbReference>